<evidence type="ECO:0000256" key="7">
    <source>
        <dbReference type="SAM" id="Phobius"/>
    </source>
</evidence>
<feature type="transmembrane region" description="Helical" evidence="7">
    <location>
        <begin position="793"/>
        <end position="816"/>
    </location>
</feature>
<dbReference type="GO" id="GO:0005886">
    <property type="term" value="C:plasma membrane"/>
    <property type="evidence" value="ECO:0007669"/>
    <property type="project" value="UniProtKB-SubCell"/>
</dbReference>
<comment type="caution">
    <text evidence="9">The sequence shown here is derived from an EMBL/GenBank/DDBJ whole genome shotgun (WGS) entry which is preliminary data.</text>
</comment>
<evidence type="ECO:0000256" key="4">
    <source>
        <dbReference type="ARBA" id="ARBA00022989"/>
    </source>
</evidence>
<dbReference type="InterPro" id="IPR003838">
    <property type="entry name" value="ABC3_permease_C"/>
</dbReference>
<reference evidence="9" key="1">
    <citation type="submission" date="2021-11" db="EMBL/GenBank/DDBJ databases">
        <title>Streptomyces corallinus and Kineosporia corallina sp. nov., two new coral-derived marine actinobacteria.</title>
        <authorList>
            <person name="Buangrab K."/>
            <person name="Sutthacheep M."/>
            <person name="Yeemin T."/>
            <person name="Harunari E."/>
            <person name="Igarashi Y."/>
            <person name="Sripreechasak P."/>
            <person name="Kanchanasin P."/>
            <person name="Tanasupawat S."/>
            <person name="Phongsopitanun W."/>
        </authorList>
    </citation>
    <scope>NUCLEOTIDE SEQUENCE</scope>
    <source>
        <strain evidence="9">JCM 31032</strain>
    </source>
</reference>
<dbReference type="AlphaFoldDB" id="A0A9X1SZI4"/>
<dbReference type="Pfam" id="PF02687">
    <property type="entry name" value="FtsX"/>
    <property type="match status" value="2"/>
</dbReference>
<feature type="transmembrane region" description="Helical" evidence="7">
    <location>
        <begin position="746"/>
        <end position="773"/>
    </location>
</feature>
<keyword evidence="5 7" id="KW-0472">Membrane</keyword>
<evidence type="ECO:0000313" key="9">
    <source>
        <dbReference type="EMBL" id="MCD5312028.1"/>
    </source>
</evidence>
<feature type="domain" description="ABC3 transporter permease C-terminal" evidence="8">
    <location>
        <begin position="705"/>
        <end position="820"/>
    </location>
</feature>
<dbReference type="PANTHER" id="PTHR30572">
    <property type="entry name" value="MEMBRANE COMPONENT OF TRANSPORTER-RELATED"/>
    <property type="match status" value="1"/>
</dbReference>
<feature type="transmembrane region" description="Helical" evidence="7">
    <location>
        <begin position="422"/>
        <end position="441"/>
    </location>
</feature>
<feature type="transmembrane region" description="Helical" evidence="7">
    <location>
        <begin position="341"/>
        <end position="364"/>
    </location>
</feature>
<accession>A0A9X1SZI4</accession>
<evidence type="ECO:0000256" key="5">
    <source>
        <dbReference type="ARBA" id="ARBA00023136"/>
    </source>
</evidence>
<name>A0A9X1SZI4_9ACTN</name>
<feature type="transmembrane region" description="Helical" evidence="7">
    <location>
        <begin position="706"/>
        <end position="725"/>
    </location>
</feature>
<keyword evidence="2" id="KW-1003">Cell membrane</keyword>
<comment type="subcellular location">
    <subcellularLocation>
        <location evidence="1">Cell membrane</location>
        <topology evidence="1">Multi-pass membrane protein</topology>
    </subcellularLocation>
</comment>
<proteinExistence type="inferred from homology"/>
<dbReference type="EMBL" id="JAJOMB010000006">
    <property type="protein sequence ID" value="MCD5312028.1"/>
    <property type="molecule type" value="Genomic_DNA"/>
</dbReference>
<keyword evidence="4 7" id="KW-1133">Transmembrane helix</keyword>
<dbReference type="RefSeq" id="WP_231441825.1">
    <property type="nucleotide sequence ID" value="NZ_JAJOMB010000006.1"/>
</dbReference>
<keyword evidence="3 7" id="KW-0812">Transmembrane</keyword>
<dbReference type="PANTHER" id="PTHR30572:SF4">
    <property type="entry name" value="ABC TRANSPORTER PERMEASE YTRF"/>
    <property type="match status" value="1"/>
</dbReference>
<keyword evidence="10" id="KW-1185">Reference proteome</keyword>
<gene>
    <name evidence="9" type="ORF">LR394_14040</name>
</gene>
<comment type="similarity">
    <text evidence="6">Belongs to the ABC-4 integral membrane protein family.</text>
</comment>
<dbReference type="InterPro" id="IPR050250">
    <property type="entry name" value="Macrolide_Exporter_MacB"/>
</dbReference>
<evidence type="ECO:0000259" key="8">
    <source>
        <dbReference type="Pfam" id="PF02687"/>
    </source>
</evidence>
<feature type="domain" description="ABC3 transporter permease C-terminal" evidence="8">
    <location>
        <begin position="246"/>
        <end position="371"/>
    </location>
</feature>
<feature type="transmembrane region" description="Helical" evidence="7">
    <location>
        <begin position="12"/>
        <end position="37"/>
    </location>
</feature>
<organism evidence="9 10">
    <name type="scientific">Kineosporia babensis</name>
    <dbReference type="NCBI Taxonomy" id="499548"/>
    <lineage>
        <taxon>Bacteria</taxon>
        <taxon>Bacillati</taxon>
        <taxon>Actinomycetota</taxon>
        <taxon>Actinomycetes</taxon>
        <taxon>Kineosporiales</taxon>
        <taxon>Kineosporiaceae</taxon>
        <taxon>Kineosporia</taxon>
    </lineage>
</organism>
<feature type="transmembrane region" description="Helical" evidence="7">
    <location>
        <begin position="481"/>
        <end position="501"/>
    </location>
</feature>
<evidence type="ECO:0000313" key="10">
    <source>
        <dbReference type="Proteomes" id="UP001138997"/>
    </source>
</evidence>
<feature type="transmembrane region" description="Helical" evidence="7">
    <location>
        <begin position="243"/>
        <end position="268"/>
    </location>
</feature>
<dbReference type="Proteomes" id="UP001138997">
    <property type="component" value="Unassembled WGS sequence"/>
</dbReference>
<feature type="transmembrane region" description="Helical" evidence="7">
    <location>
        <begin position="295"/>
        <end position="321"/>
    </location>
</feature>
<sequence length="831" mass="86743">MLTVAAQTLRARWVGFSGSVVALVLGVAQIAAVGLLLCASMSRPDRAPERFAAAPAVVFATDPEWNPVHHDLHQRPLQEAQGVDPALVRDLRADGPVTLDRSFEVRLPDGPENGLGHPWEVARFGGYQLTSGAAPTGSDQVVVPEGTGLNVGARTNVWTPEGARTYTVSGLSNDVGYEDAVFFSTAEAARISPRIQAVVPSAPLAQVEQTTGDRAEVLTGQRKHILDESRAQDLEDIDNTVTLLPVMAGVAGLTAVFVVASTFAFTVVQRRREIALLRAVGATSKQVRRMVLGEAALVGAGASLAGCALGLAGANVLAGWLHRLGIAPEGFGIHGPYLTLVVLPLVAAFVTGVLMAVLGVVVAAGRAARIRPLEALREADADDSAGQRGRRVIAGLALVTALGVMAWIGWLNPAITLSPNSYVPMLLVPVIAFALLAPVAVGPLTRLLMRPLSGSRHAGPMLVRESALTARRRTAATAAPVLLTVGIATSLLAATGSIGMARDNGVRNRVDAPYTISPDQAPGVSLSDIDRMQESLPGGQVVAPVHTTVYTQDEDEWEENEAEVIYGGALSSVLDLPMVEGSAENLDADGFVVPQMWNYEVGELVPVNLGHGDPVELTVTGVYEALRGDDIGYLSGDHAASTAYASNGMARRAFVVPPAGMSQEQVQAALGELATTAGLKLQPTAQFEVAEDAAAQHLIEVRQRSVAVIVVLFCFIAVLNTLLMATADRRRDLAVLRMAGATPRQVLRVFAGESVLVGVIGVVLALIASGLNLIGLRFALSDMFGTTAIQMPWLPVIGITAVGLALAVLGAVLPALAAGRGPAAARAGLRE</sequence>
<protein>
    <submittedName>
        <fullName evidence="9">ABC transporter permease</fullName>
    </submittedName>
</protein>
<evidence type="ECO:0000256" key="3">
    <source>
        <dbReference type="ARBA" id="ARBA00022692"/>
    </source>
</evidence>
<feature type="transmembrane region" description="Helical" evidence="7">
    <location>
        <begin position="392"/>
        <end position="410"/>
    </location>
</feature>
<evidence type="ECO:0000256" key="1">
    <source>
        <dbReference type="ARBA" id="ARBA00004651"/>
    </source>
</evidence>
<evidence type="ECO:0000256" key="6">
    <source>
        <dbReference type="ARBA" id="ARBA00038076"/>
    </source>
</evidence>
<evidence type="ECO:0000256" key="2">
    <source>
        <dbReference type="ARBA" id="ARBA00022475"/>
    </source>
</evidence>
<dbReference type="GO" id="GO:0022857">
    <property type="term" value="F:transmembrane transporter activity"/>
    <property type="evidence" value="ECO:0007669"/>
    <property type="project" value="TreeGrafter"/>
</dbReference>